<dbReference type="PROSITE" id="PS00212">
    <property type="entry name" value="ALBUMIN_1"/>
    <property type="match status" value="2"/>
</dbReference>
<dbReference type="PROSITE" id="PS51438">
    <property type="entry name" value="ALBUMIN_2"/>
    <property type="match status" value="3"/>
</dbReference>
<accession>A0A8D2IZX8</accession>
<dbReference type="Gene3D" id="1.10.246.10">
    <property type="match status" value="6"/>
</dbReference>
<keyword evidence="8" id="KW-1185">Reference proteome</keyword>
<evidence type="ECO:0000259" key="6">
    <source>
        <dbReference type="PROSITE" id="PS51438"/>
    </source>
</evidence>
<feature type="domain" description="Albumin" evidence="6">
    <location>
        <begin position="362"/>
        <end position="559"/>
    </location>
</feature>
<keyword evidence="4" id="KW-0677">Repeat</keyword>
<keyword evidence="2" id="KW-0964">Secreted</keyword>
<evidence type="ECO:0000313" key="8">
    <source>
        <dbReference type="Proteomes" id="UP000694545"/>
    </source>
</evidence>
<sequence>YSQILQKATLQDVTKLRDNIVALAEKCAADEQSDLACVKPLHTIFLDNLCHEQGVTERHKVTECCAKADPERNECIISHKNATPGFIPPFDPPSLEDCKDYHSNASPVLDVYNFEISRRHPFTNIASILKAKNEYDEVLETCCQAADKNVCFGEKVFHCNLDQILFLCIHRESTSARFLGSYFVNGQTSDTSGQIFATLTVVLQFLKADLATASKIGTDAAHTYAECCRGDTLQCFLDGQKLIAYICSHQDTISSQMKSCCEKPLLERVMCLLSVENEDKPEDLTPTLKEFVEGKDMCQNFSTNMDQHLLNFVFQYAKGHPEFSAQLLLRLTKQYHDLMEECCAIEIPEPCLSKKAKQLEKLIADSKAVVTAACTRHSKLGNYAFQNMLLTRYTKKAPQLEFADLHEYTKQLTSIADKCCNQDDGYRLKCSEGNVNIVLGAICQQHAVYYINRQISRCCSGSYPFRRECFSGLGTDPDYFPVPFNPELFTFHEDLCLANPEEQQTMKQMFLVFLVKHKLSITDEQLLNVNVKFTGMVAKCCDANNHEECFSVEGPKLVAEIRTALGDN</sequence>
<organism evidence="7 8">
    <name type="scientific">Varanus komodoensis</name>
    <name type="common">Komodo dragon</name>
    <dbReference type="NCBI Taxonomy" id="61221"/>
    <lineage>
        <taxon>Eukaryota</taxon>
        <taxon>Metazoa</taxon>
        <taxon>Chordata</taxon>
        <taxon>Craniata</taxon>
        <taxon>Vertebrata</taxon>
        <taxon>Euteleostomi</taxon>
        <taxon>Lepidosauria</taxon>
        <taxon>Squamata</taxon>
        <taxon>Bifurcata</taxon>
        <taxon>Unidentata</taxon>
        <taxon>Episquamata</taxon>
        <taxon>Toxicofera</taxon>
        <taxon>Anguimorpha</taxon>
        <taxon>Paleoanguimorpha</taxon>
        <taxon>Varanoidea</taxon>
        <taxon>Varanidae</taxon>
        <taxon>Varanus</taxon>
    </lineage>
</organism>
<name>A0A8D2IZX8_VARKO</name>
<dbReference type="OMA" id="HEECCRG"/>
<dbReference type="Ensembl" id="ENSVKKT00000006473.1">
    <property type="protein sequence ID" value="ENSVKKP00000006309.1"/>
    <property type="gene ID" value="ENSVKKG00000004290.1"/>
</dbReference>
<reference evidence="7" key="1">
    <citation type="submission" date="2025-08" db="UniProtKB">
        <authorList>
            <consortium name="Ensembl"/>
        </authorList>
    </citation>
    <scope>IDENTIFICATION</scope>
</reference>
<evidence type="ECO:0000256" key="2">
    <source>
        <dbReference type="ARBA" id="ARBA00022525"/>
    </source>
</evidence>
<dbReference type="SMART" id="SM00103">
    <property type="entry name" value="ALBUMIN"/>
    <property type="match status" value="3"/>
</dbReference>
<protein>
    <recommendedName>
        <fullName evidence="6">Albumin domain-containing protein</fullName>
    </recommendedName>
</protein>
<dbReference type="GO" id="GO:0005737">
    <property type="term" value="C:cytoplasm"/>
    <property type="evidence" value="ECO:0007669"/>
    <property type="project" value="TreeGrafter"/>
</dbReference>
<evidence type="ECO:0000256" key="5">
    <source>
        <dbReference type="ARBA" id="ARBA00023157"/>
    </source>
</evidence>
<comment type="subcellular location">
    <subcellularLocation>
        <location evidence="1">Secreted</location>
    </subcellularLocation>
</comment>
<feature type="domain" description="Albumin" evidence="6">
    <location>
        <begin position="1"/>
        <end position="158"/>
    </location>
</feature>
<dbReference type="PANTHER" id="PTHR11385">
    <property type="entry name" value="SERUM ALBUMIN-RELATED"/>
    <property type="match status" value="1"/>
</dbReference>
<dbReference type="PRINTS" id="PR00803">
    <property type="entry name" value="AFETOPROTEIN"/>
</dbReference>
<reference evidence="7" key="2">
    <citation type="submission" date="2025-09" db="UniProtKB">
        <authorList>
            <consortium name="Ensembl"/>
        </authorList>
    </citation>
    <scope>IDENTIFICATION</scope>
</reference>
<dbReference type="InterPro" id="IPR014760">
    <property type="entry name" value="Serum_albumin_N"/>
</dbReference>
<dbReference type="PRINTS" id="PR00802">
    <property type="entry name" value="SERUMALBUMIN"/>
</dbReference>
<feature type="domain" description="Albumin" evidence="6">
    <location>
        <begin position="172"/>
        <end position="361"/>
    </location>
</feature>
<proteinExistence type="predicted"/>
<keyword evidence="5" id="KW-1015">Disulfide bond</keyword>
<dbReference type="Proteomes" id="UP000694545">
    <property type="component" value="Unplaced"/>
</dbReference>
<dbReference type="AlphaFoldDB" id="A0A8D2IZX8"/>
<dbReference type="PANTHER" id="PTHR11385:SF14">
    <property type="entry name" value="AFAMIN"/>
    <property type="match status" value="1"/>
</dbReference>
<dbReference type="CDD" id="cd00015">
    <property type="entry name" value="ALBUMIN"/>
    <property type="match status" value="1"/>
</dbReference>
<dbReference type="SUPFAM" id="SSF48552">
    <property type="entry name" value="Serum albumin-like"/>
    <property type="match status" value="3"/>
</dbReference>
<keyword evidence="3" id="KW-0732">Signal</keyword>
<dbReference type="InterPro" id="IPR021177">
    <property type="entry name" value="Serum_albumin/AFP/Afamin"/>
</dbReference>
<dbReference type="InterPro" id="IPR000264">
    <property type="entry name" value="ALB/AFP/VDB"/>
</dbReference>
<dbReference type="Pfam" id="PF00273">
    <property type="entry name" value="Serum_albumin"/>
    <property type="match status" value="3"/>
</dbReference>
<dbReference type="GO" id="GO:0072562">
    <property type="term" value="C:blood microparticle"/>
    <property type="evidence" value="ECO:0007669"/>
    <property type="project" value="TreeGrafter"/>
</dbReference>
<evidence type="ECO:0000256" key="1">
    <source>
        <dbReference type="ARBA" id="ARBA00004613"/>
    </source>
</evidence>
<evidence type="ECO:0000256" key="4">
    <source>
        <dbReference type="ARBA" id="ARBA00022737"/>
    </source>
</evidence>
<dbReference type="InterPro" id="IPR020857">
    <property type="entry name" value="Serum_albumin_CS"/>
</dbReference>
<evidence type="ECO:0000313" key="7">
    <source>
        <dbReference type="Ensembl" id="ENSVKKP00000006309.1"/>
    </source>
</evidence>
<evidence type="ECO:0000256" key="3">
    <source>
        <dbReference type="ARBA" id="ARBA00022729"/>
    </source>
</evidence>
<dbReference type="InterPro" id="IPR020858">
    <property type="entry name" value="Serum_albumin-like"/>
</dbReference>
<dbReference type="GO" id="GO:0036094">
    <property type="term" value="F:small molecule binding"/>
    <property type="evidence" value="ECO:0007669"/>
    <property type="project" value="TreeGrafter"/>
</dbReference>
<dbReference type="FunFam" id="1.10.246.10:FF:000002">
    <property type="entry name" value="Serum albumin"/>
    <property type="match status" value="1"/>
</dbReference>